<name>A0A2T4HZ64_9SPHN</name>
<organism evidence="2 3">
    <name type="scientific">Edaphosphingomonas fennica</name>
    <dbReference type="NCBI Taxonomy" id="114404"/>
    <lineage>
        <taxon>Bacteria</taxon>
        <taxon>Pseudomonadati</taxon>
        <taxon>Pseudomonadota</taxon>
        <taxon>Alphaproteobacteria</taxon>
        <taxon>Sphingomonadales</taxon>
        <taxon>Rhizorhabdaceae</taxon>
        <taxon>Edaphosphingomonas</taxon>
    </lineage>
</organism>
<proteinExistence type="predicted"/>
<dbReference type="RefSeq" id="WP_107394858.1">
    <property type="nucleotide sequence ID" value="NZ_PHHF01000043.1"/>
</dbReference>
<feature type="chain" id="PRO_5015735221" evidence="1">
    <location>
        <begin position="24"/>
        <end position="164"/>
    </location>
</feature>
<comment type="caution">
    <text evidence="2">The sequence shown here is derived from an EMBL/GenBank/DDBJ whole genome shotgun (WGS) entry which is preliminary data.</text>
</comment>
<dbReference type="EMBL" id="PHHF01000043">
    <property type="protein sequence ID" value="PTD21651.1"/>
    <property type="molecule type" value="Genomic_DNA"/>
</dbReference>
<gene>
    <name evidence="2" type="ORF">CV103_10320</name>
</gene>
<reference evidence="2 3" key="1">
    <citation type="submission" date="2017-11" db="EMBL/GenBank/DDBJ databases">
        <title>Sphingomonas oleivorans sp. nov., isolated from oil-contaminated soil.</title>
        <authorList>
            <person name="Wang L."/>
            <person name="Chen L."/>
        </authorList>
    </citation>
    <scope>NUCLEOTIDE SEQUENCE [LARGE SCALE GENOMIC DNA]</scope>
    <source>
        <strain evidence="2 3">K101</strain>
    </source>
</reference>
<accession>A0A2T4HZ64</accession>
<evidence type="ECO:0000313" key="2">
    <source>
        <dbReference type="EMBL" id="PTD21651.1"/>
    </source>
</evidence>
<dbReference type="Proteomes" id="UP000241206">
    <property type="component" value="Unassembled WGS sequence"/>
</dbReference>
<evidence type="ECO:0000313" key="3">
    <source>
        <dbReference type="Proteomes" id="UP000241206"/>
    </source>
</evidence>
<keyword evidence="3" id="KW-1185">Reference proteome</keyword>
<dbReference type="AlphaFoldDB" id="A0A2T4HZ64"/>
<feature type="signal peptide" evidence="1">
    <location>
        <begin position="1"/>
        <end position="23"/>
    </location>
</feature>
<sequence length="164" mass="17673">MNRILSTCACALVGLALAPAAQASVYSDDLDRCVVRQTSTEDKAAMIRWIFSALSGNPSLKSMVNVTDRELAESDVKMAATVERLLLADCRKEAVQAVKYDGPHAIETSFGLLGQIAMRELMAEENTAQQVGKFAEHLDEDKWAAFNAEADIPKASAAAPAKSR</sequence>
<keyword evidence="1" id="KW-0732">Signal</keyword>
<protein>
    <submittedName>
        <fullName evidence="2">Uncharacterized protein</fullName>
    </submittedName>
</protein>
<evidence type="ECO:0000256" key="1">
    <source>
        <dbReference type="SAM" id="SignalP"/>
    </source>
</evidence>